<dbReference type="EMBL" id="JACGCI010000126">
    <property type="protein sequence ID" value="KAF6744142.1"/>
    <property type="molecule type" value="Genomic_DNA"/>
</dbReference>
<keyword evidence="2" id="KW-0812">Transmembrane</keyword>
<protein>
    <recommendedName>
        <fullName evidence="3">DUF7729 domain-containing protein</fullName>
    </recommendedName>
</protein>
<sequence length="397" mass="41819">MFTPPASPRPNPLSFPAHPHTAHPRPRPRPLHADTSPRPHPKEIHSLSCTLPGIRTFAPSQLDLSAHAAREAHKRRQGRRLLTLVLLVPLLLILLTFSARVLSYGPPAWLAQLDLPHRFSNIVAPTLCTAKHGGHRAQAAAAEGVEAGSAPVGESAGKEGEDVPENAYGPDASLVRRQPQTATAFPSGSSSSTSTSTSSSTSGTSAGTSGIPTTTTTTPTSNTDTIPPVPSSAPVLPTPFPQPFNDGLITKNFSSVSCMNFFTDMAAAKPFRSCRPFSLLLNSSDDFVAAQNNLTLLNTLIWGTCNTATPEAECVGNMASYAGNLQVQCAQDLRDGNAMAVSALTCTSVRPSCSLSSPSSSRLSSPLFASLRLSSPLFASSFRFLPTLPYPPPPLLP</sequence>
<dbReference type="PANTHER" id="PTHR39460">
    <property type="entry name" value="EXPRESSED PROTEIN"/>
    <property type="match status" value="1"/>
</dbReference>
<feature type="compositionally biased region" description="Basic residues" evidence="1">
    <location>
        <begin position="20"/>
        <end position="30"/>
    </location>
</feature>
<keyword evidence="2" id="KW-1133">Transmembrane helix</keyword>
<feature type="transmembrane region" description="Helical" evidence="2">
    <location>
        <begin position="81"/>
        <end position="102"/>
    </location>
</feature>
<dbReference type="Proteomes" id="UP000521943">
    <property type="component" value="Unassembled WGS sequence"/>
</dbReference>
<comment type="caution">
    <text evidence="4">The sequence shown here is derived from an EMBL/GenBank/DDBJ whole genome shotgun (WGS) entry which is preliminary data.</text>
</comment>
<evidence type="ECO:0000259" key="3">
    <source>
        <dbReference type="Pfam" id="PF24855"/>
    </source>
</evidence>
<dbReference type="OrthoDB" id="2564812at2759"/>
<gene>
    <name evidence="4" type="ORF">DFP72DRAFT_930041</name>
</gene>
<evidence type="ECO:0000313" key="4">
    <source>
        <dbReference type="EMBL" id="KAF6744142.1"/>
    </source>
</evidence>
<name>A0A8H6HDD3_9AGAR</name>
<organism evidence="4 5">
    <name type="scientific">Ephemerocybe angulata</name>
    <dbReference type="NCBI Taxonomy" id="980116"/>
    <lineage>
        <taxon>Eukaryota</taxon>
        <taxon>Fungi</taxon>
        <taxon>Dikarya</taxon>
        <taxon>Basidiomycota</taxon>
        <taxon>Agaricomycotina</taxon>
        <taxon>Agaricomycetes</taxon>
        <taxon>Agaricomycetidae</taxon>
        <taxon>Agaricales</taxon>
        <taxon>Agaricineae</taxon>
        <taxon>Psathyrellaceae</taxon>
        <taxon>Ephemerocybe</taxon>
    </lineage>
</organism>
<reference evidence="4 5" key="1">
    <citation type="submission" date="2020-07" db="EMBL/GenBank/DDBJ databases">
        <title>Comparative genomics of pyrophilous fungi reveals a link between fire events and developmental genes.</title>
        <authorList>
            <consortium name="DOE Joint Genome Institute"/>
            <person name="Steindorff A.S."/>
            <person name="Carver A."/>
            <person name="Calhoun S."/>
            <person name="Stillman K."/>
            <person name="Liu H."/>
            <person name="Lipzen A."/>
            <person name="Pangilinan J."/>
            <person name="Labutti K."/>
            <person name="Bruns T.D."/>
            <person name="Grigoriev I.V."/>
        </authorList>
    </citation>
    <scope>NUCLEOTIDE SEQUENCE [LARGE SCALE GENOMIC DNA]</scope>
    <source>
        <strain evidence="4 5">CBS 144469</strain>
    </source>
</reference>
<feature type="compositionally biased region" description="Basic and acidic residues" evidence="1">
    <location>
        <begin position="31"/>
        <end position="45"/>
    </location>
</feature>
<accession>A0A8H6HDD3</accession>
<feature type="region of interest" description="Disordered" evidence="1">
    <location>
        <begin position="1"/>
        <end position="45"/>
    </location>
</feature>
<keyword evidence="5" id="KW-1185">Reference proteome</keyword>
<feature type="region of interest" description="Disordered" evidence="1">
    <location>
        <begin position="139"/>
        <end position="238"/>
    </location>
</feature>
<feature type="compositionally biased region" description="Pro residues" evidence="1">
    <location>
        <begin position="227"/>
        <end position="238"/>
    </location>
</feature>
<dbReference type="PANTHER" id="PTHR39460:SF1">
    <property type="entry name" value="C6 TRANSCRIPTION FACTOR"/>
    <property type="match status" value="1"/>
</dbReference>
<dbReference type="InterPro" id="IPR056146">
    <property type="entry name" value="DUF7729"/>
</dbReference>
<dbReference type="Pfam" id="PF24855">
    <property type="entry name" value="DUF7729"/>
    <property type="match status" value="1"/>
</dbReference>
<proteinExistence type="predicted"/>
<keyword evidence="2" id="KW-0472">Membrane</keyword>
<evidence type="ECO:0000256" key="1">
    <source>
        <dbReference type="SAM" id="MobiDB-lite"/>
    </source>
</evidence>
<feature type="compositionally biased region" description="Low complexity" evidence="1">
    <location>
        <begin position="181"/>
        <end position="221"/>
    </location>
</feature>
<dbReference type="AlphaFoldDB" id="A0A8H6HDD3"/>
<feature type="compositionally biased region" description="Pro residues" evidence="1">
    <location>
        <begin position="1"/>
        <end position="13"/>
    </location>
</feature>
<evidence type="ECO:0000313" key="5">
    <source>
        <dbReference type="Proteomes" id="UP000521943"/>
    </source>
</evidence>
<feature type="domain" description="DUF7729" evidence="3">
    <location>
        <begin position="239"/>
        <end position="345"/>
    </location>
</feature>
<feature type="compositionally biased region" description="Low complexity" evidence="1">
    <location>
        <begin position="139"/>
        <end position="153"/>
    </location>
</feature>
<evidence type="ECO:0000256" key="2">
    <source>
        <dbReference type="SAM" id="Phobius"/>
    </source>
</evidence>